<dbReference type="PANTHER" id="PTHR18964:SF170">
    <property type="entry name" value="SUGAR KINASE"/>
    <property type="match status" value="1"/>
</dbReference>
<sequence length="298" mass="33571">MIKITADPQDLKQINVKFILFDIGGTSVKASLYENENLYYHLKSIPTNPQTLEIKMQEIIDKYYSNNLLGVAICSMGAVNSKTNKIFFANEKNNWIKNINFNRLISKYPHLKLTLINDANAAAIFEFDKLVNVNNFALFTFGTGIGSGIILDKKLFTGHNWLGGEIGYLKFGNLSLDDKFSFSSFYQNIKQKYNFSMKDTALLAQNFAANSAFKNELNNYLTEIGNFLGSIAIILNLDAISFGGGLSNLEDKYLQAIHDGFNQYLANTPFKTKLLKAQSSNYAGVFGALSWWRTQFQQ</sequence>
<keyword evidence="3" id="KW-1185">Reference proteome</keyword>
<comment type="caution">
    <text evidence="2">The sequence shown here is derived from an EMBL/GenBank/DDBJ whole genome shotgun (WGS) entry which is preliminary data.</text>
</comment>
<keyword evidence="2" id="KW-0808">Transferase</keyword>
<dbReference type="InterPro" id="IPR043129">
    <property type="entry name" value="ATPase_NBD"/>
</dbReference>
<dbReference type="EMBL" id="JAUSWO010000001">
    <property type="protein sequence ID" value="MDQ0513873.1"/>
    <property type="molecule type" value="Genomic_DNA"/>
</dbReference>
<keyword evidence="2" id="KW-0418">Kinase</keyword>
<proteinExistence type="inferred from homology"/>
<organism evidence="2 3">
    <name type="scientific">Mycoplasmoides fastidiosum</name>
    <dbReference type="NCBI Taxonomy" id="92758"/>
    <lineage>
        <taxon>Bacteria</taxon>
        <taxon>Bacillati</taxon>
        <taxon>Mycoplasmatota</taxon>
        <taxon>Mycoplasmoidales</taxon>
        <taxon>Mycoplasmoidaceae</taxon>
        <taxon>Mycoplasmoides</taxon>
    </lineage>
</organism>
<comment type="similarity">
    <text evidence="1">Belongs to the ROK (NagC/XylR) family.</text>
</comment>
<dbReference type="Pfam" id="PF00480">
    <property type="entry name" value="ROK"/>
    <property type="match status" value="1"/>
</dbReference>
<evidence type="ECO:0000313" key="3">
    <source>
        <dbReference type="Proteomes" id="UP001240643"/>
    </source>
</evidence>
<reference evidence="2" key="1">
    <citation type="submission" date="2023-07" db="EMBL/GenBank/DDBJ databases">
        <title>Genomic Encyclopedia of Type Strains, Phase IV (KMG-IV): sequencing the most valuable type-strain genomes for metagenomic binning, comparative biology and taxonomic classification.</title>
        <authorList>
            <person name="Goeker M."/>
        </authorList>
    </citation>
    <scope>NUCLEOTIDE SEQUENCE [LARGE SCALE GENOMIC DNA]</scope>
    <source>
        <strain evidence="2">DSM 21204</strain>
    </source>
</reference>
<gene>
    <name evidence="2" type="ORF">J2Z62_000311</name>
</gene>
<protein>
    <submittedName>
        <fullName evidence="2">NBD/HSP70 family sugar kinase</fullName>
    </submittedName>
</protein>
<dbReference type="SUPFAM" id="SSF53067">
    <property type="entry name" value="Actin-like ATPase domain"/>
    <property type="match status" value="1"/>
</dbReference>
<dbReference type="RefSeq" id="WP_256547433.1">
    <property type="nucleotide sequence ID" value="NZ_CP101809.1"/>
</dbReference>
<evidence type="ECO:0000313" key="2">
    <source>
        <dbReference type="EMBL" id="MDQ0513873.1"/>
    </source>
</evidence>
<name>A0ABU0LYV7_9BACT</name>
<dbReference type="GO" id="GO:0016301">
    <property type="term" value="F:kinase activity"/>
    <property type="evidence" value="ECO:0007669"/>
    <property type="project" value="UniProtKB-KW"/>
</dbReference>
<accession>A0ABU0LYV7</accession>
<dbReference type="Proteomes" id="UP001240643">
    <property type="component" value="Unassembled WGS sequence"/>
</dbReference>
<evidence type="ECO:0000256" key="1">
    <source>
        <dbReference type="ARBA" id="ARBA00006479"/>
    </source>
</evidence>
<dbReference type="PANTHER" id="PTHR18964">
    <property type="entry name" value="ROK (REPRESSOR, ORF, KINASE) FAMILY"/>
    <property type="match status" value="1"/>
</dbReference>
<dbReference type="InterPro" id="IPR000600">
    <property type="entry name" value="ROK"/>
</dbReference>
<dbReference type="Gene3D" id="3.30.420.40">
    <property type="match status" value="2"/>
</dbReference>